<dbReference type="RefSeq" id="XP_018006804.2">
    <property type="nucleotide sequence ID" value="XM_018151315.2"/>
</dbReference>
<evidence type="ECO:0000256" key="4">
    <source>
        <dbReference type="ARBA" id="ARBA00023157"/>
    </source>
</evidence>
<gene>
    <name evidence="12" type="primary">LOC108664653</name>
</gene>
<feature type="domain" description="EGF-like" evidence="10">
    <location>
        <begin position="50"/>
        <end position="99"/>
    </location>
</feature>
<dbReference type="PROSITE" id="PS01185">
    <property type="entry name" value="CTCK_1"/>
    <property type="match status" value="1"/>
</dbReference>
<feature type="disulfide bond" evidence="6">
    <location>
        <begin position="212"/>
        <end position="221"/>
    </location>
</feature>
<dbReference type="InterPro" id="IPR000152">
    <property type="entry name" value="EGF-type_Asp/Asn_hydroxyl_site"/>
</dbReference>
<keyword evidence="1 6" id="KW-0245">EGF-like domain</keyword>
<evidence type="ECO:0000313" key="11">
    <source>
        <dbReference type="Proteomes" id="UP000694843"/>
    </source>
</evidence>
<evidence type="ECO:0000256" key="7">
    <source>
        <dbReference type="SAM" id="MobiDB-lite"/>
    </source>
</evidence>
<dbReference type="PROSITE" id="PS00010">
    <property type="entry name" value="ASX_HYDROXYL"/>
    <property type="match status" value="1"/>
</dbReference>
<dbReference type="GO" id="GO:0048513">
    <property type="term" value="P:animal organ development"/>
    <property type="evidence" value="ECO:0007669"/>
    <property type="project" value="UniProtKB-ARBA"/>
</dbReference>
<dbReference type="InterPro" id="IPR018097">
    <property type="entry name" value="EGF_Ca-bd_CS"/>
</dbReference>
<feature type="disulfide bond" evidence="6">
    <location>
        <begin position="189"/>
        <end position="199"/>
    </location>
</feature>
<evidence type="ECO:0000313" key="12">
    <source>
        <dbReference type="RefSeq" id="XP_018006804.2"/>
    </source>
</evidence>
<feature type="domain" description="EGF-like" evidence="10">
    <location>
        <begin position="185"/>
        <end position="222"/>
    </location>
</feature>
<keyword evidence="11" id="KW-1185">Reference proteome</keyword>
<dbReference type="Pfam" id="PF12661">
    <property type="entry name" value="hEGF"/>
    <property type="match status" value="2"/>
</dbReference>
<dbReference type="Pfam" id="PF00008">
    <property type="entry name" value="EGF"/>
    <property type="match status" value="2"/>
</dbReference>
<dbReference type="GO" id="GO:0005509">
    <property type="term" value="F:calcium ion binding"/>
    <property type="evidence" value="ECO:0007669"/>
    <property type="project" value="InterPro"/>
</dbReference>
<dbReference type="GO" id="GO:0008201">
    <property type="term" value="F:heparin binding"/>
    <property type="evidence" value="ECO:0007669"/>
    <property type="project" value="TreeGrafter"/>
</dbReference>
<evidence type="ECO:0000256" key="1">
    <source>
        <dbReference type="ARBA" id="ARBA00022536"/>
    </source>
</evidence>
<dbReference type="SMART" id="SM00282">
    <property type="entry name" value="LamG"/>
    <property type="match status" value="1"/>
</dbReference>
<feature type="disulfide bond" evidence="6">
    <location>
        <begin position="38"/>
        <end position="47"/>
    </location>
</feature>
<keyword evidence="3" id="KW-0677">Repeat</keyword>
<keyword evidence="4 6" id="KW-1015">Disulfide bond</keyword>
<name>A0A8B7N0R1_HYAAZ</name>
<evidence type="ECO:0000256" key="2">
    <source>
        <dbReference type="ARBA" id="ARBA00022729"/>
    </source>
</evidence>
<dbReference type="PROSITE" id="PS01186">
    <property type="entry name" value="EGF_2"/>
    <property type="match status" value="4"/>
</dbReference>
<dbReference type="Pfam" id="PF00054">
    <property type="entry name" value="Laminin_G_1"/>
    <property type="match status" value="1"/>
</dbReference>
<evidence type="ECO:0000256" key="5">
    <source>
        <dbReference type="ARBA" id="ARBA00023180"/>
    </source>
</evidence>
<dbReference type="PROSITE" id="PS01187">
    <property type="entry name" value="EGF_CA"/>
    <property type="match status" value="1"/>
</dbReference>
<dbReference type="InterPro" id="IPR001791">
    <property type="entry name" value="Laminin_G"/>
</dbReference>
<dbReference type="PANTHER" id="PTHR45836">
    <property type="entry name" value="SLIT HOMOLOG"/>
    <property type="match status" value="1"/>
</dbReference>
<dbReference type="OrthoDB" id="283575at2759"/>
<evidence type="ECO:0000259" key="8">
    <source>
        <dbReference type="PROSITE" id="PS01225"/>
    </source>
</evidence>
<dbReference type="PROSITE" id="PS50026">
    <property type="entry name" value="EGF_3"/>
    <property type="match status" value="6"/>
</dbReference>
<sequence>SDRVPDEVLAKCDQCYTRPCDNGGTCRSLPGREFECICAPGFYGDICQHRIDACYGNPCDNGGTCKVYEMGRFAYTSGLYNVNSYRCECAPGHRGQLCEEEVSFCSGGHDPCKHGATCRSHGTHYECSCAPGWSGSNCTINADDCVDHLCQNGGQCVDGLGTYECKCVGEWTGRYCERGPSVLQQTEPCLQHDCRHGVCTVPRGRTDYTCKCQSGYSGKYCELLTSVNLVDKGSFMQLTAPAVLPAFNVTLTFMSEVTDGVLAYLGLDRQHLAVEIFRGRLRISYDVGNHPASNMFSYELISDGAEHTVELLAAKKNFTLRVDGGAARSVVNDGDHAALDVADAPLFLGGVPPEVGKLALEHWHLRNSTSFRGCMKSVEINGRVQDLSRIPKQNKVVPGCGTGLQQDDEAAPPAEAGPPPAVVGAAPALTGAAPALTGAVPAVTGAALDGAGKSGVFYSELQLLARSSTRELYNSSENAVIEPEVCSSHQCQEGRCKPRRRRPGYRCRCKRGWSGKFCNKAPTCRRESTVTHLVDANRCRSAQPVRQYSCVGGCGRFCCRPKRHRIKKVTMICNDGTKYVKVVKILRKCACTTQCQDIPNE</sequence>
<dbReference type="InterPro" id="IPR000742">
    <property type="entry name" value="EGF"/>
</dbReference>
<dbReference type="FunFam" id="2.10.25.10:FF:000472">
    <property type="entry name" value="Uncharacterized protein, isoform A"/>
    <property type="match status" value="1"/>
</dbReference>
<keyword evidence="2" id="KW-0732">Signal</keyword>
<keyword evidence="5" id="KW-0325">Glycoprotein</keyword>
<dbReference type="GeneID" id="108664653"/>
<organism evidence="11 12">
    <name type="scientific">Hyalella azteca</name>
    <name type="common">Amphipod</name>
    <dbReference type="NCBI Taxonomy" id="294128"/>
    <lineage>
        <taxon>Eukaryota</taxon>
        <taxon>Metazoa</taxon>
        <taxon>Ecdysozoa</taxon>
        <taxon>Arthropoda</taxon>
        <taxon>Crustacea</taxon>
        <taxon>Multicrustacea</taxon>
        <taxon>Malacostraca</taxon>
        <taxon>Eumalacostraca</taxon>
        <taxon>Peracarida</taxon>
        <taxon>Amphipoda</taxon>
        <taxon>Senticaudata</taxon>
        <taxon>Talitrida</taxon>
        <taxon>Talitroidea</taxon>
        <taxon>Hyalellidae</taxon>
        <taxon>Hyalella</taxon>
    </lineage>
</organism>
<feature type="disulfide bond" evidence="6">
    <location>
        <begin position="89"/>
        <end position="98"/>
    </location>
</feature>
<dbReference type="FunFam" id="2.10.25.10:FF:000063">
    <property type="entry name" value="Slit guidance ligand 2"/>
    <property type="match status" value="1"/>
</dbReference>
<feature type="domain" description="EGF-like" evidence="10">
    <location>
        <begin position="101"/>
        <end position="139"/>
    </location>
</feature>
<dbReference type="KEGG" id="hazt:108664653"/>
<dbReference type="InterPro" id="IPR051355">
    <property type="entry name" value="Notch/Slit_guidance"/>
</dbReference>
<dbReference type="InterPro" id="IPR006207">
    <property type="entry name" value="Cys_knot_C"/>
</dbReference>
<feature type="non-terminal residue" evidence="12">
    <location>
        <position position="1"/>
    </location>
</feature>
<evidence type="ECO:0000259" key="9">
    <source>
        <dbReference type="PROSITE" id="PS50025"/>
    </source>
</evidence>
<feature type="region of interest" description="Disordered" evidence="7">
    <location>
        <begin position="396"/>
        <end position="418"/>
    </location>
</feature>
<dbReference type="Proteomes" id="UP000694843">
    <property type="component" value="Unplaced"/>
</dbReference>
<dbReference type="GO" id="GO:0007411">
    <property type="term" value="P:axon guidance"/>
    <property type="evidence" value="ECO:0007669"/>
    <property type="project" value="TreeGrafter"/>
</dbReference>
<dbReference type="SUPFAM" id="SSF57196">
    <property type="entry name" value="EGF/Laminin"/>
    <property type="match status" value="5"/>
</dbReference>
<evidence type="ECO:0000256" key="6">
    <source>
        <dbReference type="PROSITE-ProRule" id="PRU00076"/>
    </source>
</evidence>
<feature type="disulfide bond" evidence="6">
    <location>
        <begin position="509"/>
        <end position="518"/>
    </location>
</feature>
<dbReference type="GO" id="GO:0048495">
    <property type="term" value="F:Roundabout binding"/>
    <property type="evidence" value="ECO:0007669"/>
    <property type="project" value="TreeGrafter"/>
</dbReference>
<dbReference type="InterPro" id="IPR001881">
    <property type="entry name" value="EGF-like_Ca-bd_dom"/>
</dbReference>
<dbReference type="SMART" id="SM00181">
    <property type="entry name" value="EGF"/>
    <property type="match status" value="6"/>
</dbReference>
<feature type="disulfide bond" evidence="6">
    <location>
        <begin position="167"/>
        <end position="176"/>
    </location>
</feature>
<proteinExistence type="predicted"/>
<dbReference type="PANTHER" id="PTHR45836:SF4">
    <property type="entry name" value="PROTEIN SLIT"/>
    <property type="match status" value="1"/>
</dbReference>
<protein>
    <submittedName>
        <fullName evidence="12">Protein slit</fullName>
    </submittedName>
</protein>
<dbReference type="CDD" id="cd00054">
    <property type="entry name" value="EGF_CA"/>
    <property type="match status" value="4"/>
</dbReference>
<dbReference type="SUPFAM" id="SSF49899">
    <property type="entry name" value="Concanavalin A-like lectins/glucanases"/>
    <property type="match status" value="1"/>
</dbReference>
<dbReference type="PROSITE" id="PS00022">
    <property type="entry name" value="EGF_1"/>
    <property type="match status" value="6"/>
</dbReference>
<dbReference type="SMART" id="SM00179">
    <property type="entry name" value="EGF_CA"/>
    <property type="match status" value="6"/>
</dbReference>
<evidence type="ECO:0000259" key="10">
    <source>
        <dbReference type="PROSITE" id="PS50026"/>
    </source>
</evidence>
<feature type="domain" description="CTCK" evidence="8">
    <location>
        <begin position="524"/>
        <end position="596"/>
    </location>
</feature>
<feature type="disulfide bond" evidence="6">
    <location>
        <begin position="129"/>
        <end position="138"/>
    </location>
</feature>
<dbReference type="AlphaFoldDB" id="A0A8B7N0R1"/>
<feature type="domain" description="EGF-like" evidence="10">
    <location>
        <begin position="13"/>
        <end position="48"/>
    </location>
</feature>
<feature type="domain" description="Laminin G" evidence="9">
    <location>
        <begin position="222"/>
        <end position="400"/>
    </location>
</feature>
<dbReference type="PROSITE" id="PS50025">
    <property type="entry name" value="LAM_G_DOMAIN"/>
    <property type="match status" value="1"/>
</dbReference>
<comment type="caution">
    <text evidence="6">Lacks conserved residue(s) required for the propagation of feature annotation.</text>
</comment>
<dbReference type="InterPro" id="IPR013320">
    <property type="entry name" value="ConA-like_dom_sf"/>
</dbReference>
<accession>A0A8B7N0R1</accession>
<feature type="domain" description="EGF-like" evidence="10">
    <location>
        <begin position="482"/>
        <end position="519"/>
    </location>
</feature>
<dbReference type="Gene3D" id="2.10.25.10">
    <property type="entry name" value="Laminin"/>
    <property type="match status" value="6"/>
</dbReference>
<dbReference type="CDD" id="cd00110">
    <property type="entry name" value="LamG"/>
    <property type="match status" value="1"/>
</dbReference>
<reference evidence="12" key="1">
    <citation type="submission" date="2025-08" db="UniProtKB">
        <authorList>
            <consortium name="RefSeq"/>
        </authorList>
    </citation>
    <scope>IDENTIFICATION</scope>
    <source>
        <tissue evidence="12">Whole organism</tissue>
    </source>
</reference>
<dbReference type="SMART" id="SM00041">
    <property type="entry name" value="CT"/>
    <property type="match status" value="1"/>
</dbReference>
<dbReference type="Gene3D" id="2.60.120.200">
    <property type="match status" value="1"/>
</dbReference>
<dbReference type="PROSITE" id="PS01225">
    <property type="entry name" value="CTCK_2"/>
    <property type="match status" value="1"/>
</dbReference>
<dbReference type="OMA" id="AKCDACV"/>
<evidence type="ECO:0000256" key="3">
    <source>
        <dbReference type="ARBA" id="ARBA00022737"/>
    </source>
</evidence>
<feature type="disulfide bond" evidence="6">
    <location>
        <begin position="486"/>
        <end position="496"/>
    </location>
</feature>
<feature type="domain" description="EGF-like" evidence="10">
    <location>
        <begin position="141"/>
        <end position="177"/>
    </location>
</feature>
<dbReference type="InterPro" id="IPR013032">
    <property type="entry name" value="EGF-like_CS"/>
</dbReference>